<dbReference type="InterPro" id="IPR042284">
    <property type="entry name" value="AdoMetDC_N"/>
</dbReference>
<evidence type="ECO:0000256" key="8">
    <source>
        <dbReference type="ARBA" id="ARBA00023270"/>
    </source>
</evidence>
<reference evidence="11 12" key="1">
    <citation type="journal article" date="2019" name="ISME J.">
        <title>Isolation and characterization of a thermophilic sulfur- and iron-reducing thaumarchaeote from a terrestrial acidic hot spring.</title>
        <authorList>
            <person name="Kato S."/>
            <person name="Itoh T."/>
            <person name="Yuki M."/>
            <person name="Nagamori M."/>
            <person name="Ohnishi M."/>
            <person name="Uematsu K."/>
            <person name="Suzuki K."/>
            <person name="Takashina T."/>
            <person name="Ohkuma M."/>
        </authorList>
    </citation>
    <scope>NUCLEOTIDE SEQUENCE [LARGE SCALE GENOMIC DNA]</scope>
    <source>
        <strain evidence="11 12">NAS-02</strain>
    </source>
</reference>
<dbReference type="NCBIfam" id="TIGR03330">
    <property type="entry name" value="SAM_DCase_Bsu"/>
    <property type="match status" value="1"/>
</dbReference>
<feature type="active site" description="Proton acceptor; for processing activity" evidence="10">
    <location>
        <position position="55"/>
    </location>
</feature>
<name>A0A4P2VEV4_9ARCH</name>
<organism evidence="11 12">
    <name type="scientific">Conexivisphaera calida</name>
    <dbReference type="NCBI Taxonomy" id="1874277"/>
    <lineage>
        <taxon>Archaea</taxon>
        <taxon>Nitrososphaerota</taxon>
        <taxon>Conexivisphaeria</taxon>
        <taxon>Conexivisphaerales</taxon>
        <taxon>Conexivisphaeraceae</taxon>
        <taxon>Conexivisphaera</taxon>
    </lineage>
</organism>
<dbReference type="AlphaFoldDB" id="A0A4P2VEV4"/>
<evidence type="ECO:0000256" key="9">
    <source>
        <dbReference type="ARBA" id="ARBA00023317"/>
    </source>
</evidence>
<proteinExistence type="inferred from homology"/>
<comment type="PTM">
    <text evidence="10">Is synthesized initially as an inactive proenzyme. Formation of the active enzyme involves a self-maturation process in which the active site pyruvoyl group is generated from an internal serine residue via an autocatalytic post-translational modification. Two non-identical subunits are generated from the proenzyme in this reaction, and the pyruvate is formed at the N-terminus of the alpha chain, which is derived from the carboxyl end of the proenzyme. The post-translation cleavage follows an unusual pathway, termed non-hydrolytic serinolysis, in which the side chain hydroxyl group of the serine supplies its oxygen atom to form the C-terminus of the beta chain, while the remainder of the serine residue undergoes an oxidative deamination to produce ammonia and the pyruvoyl group blocking the N-terminus of the alpha chain.</text>
</comment>
<evidence type="ECO:0000256" key="7">
    <source>
        <dbReference type="ARBA" id="ARBA00023239"/>
    </source>
</evidence>
<dbReference type="Proteomes" id="UP000509448">
    <property type="component" value="Chromosome"/>
</dbReference>
<keyword evidence="9 10" id="KW-0670">Pyruvate</keyword>
<comment type="similarity">
    <text evidence="10">Belongs to the prokaryotic AdoMetDC family. Type 1 subfamily.</text>
</comment>
<protein>
    <recommendedName>
        <fullName evidence="10">S-adenosylmethionine decarboxylase proenzyme</fullName>
        <shortName evidence="10">AdoMetDC</shortName>
        <shortName evidence="10">SAMDC</shortName>
        <ecNumber evidence="10">4.1.1.50</ecNumber>
    </recommendedName>
    <component>
        <recommendedName>
            <fullName evidence="10">S-adenosylmethionine decarboxylase beta chain</fullName>
        </recommendedName>
    </component>
    <component>
        <recommendedName>
            <fullName evidence="10">S-adenosylmethionine decarboxylase alpha chain</fullName>
        </recommendedName>
    </component>
</protein>
<dbReference type="Gene3D" id="3.30.160.750">
    <property type="match status" value="1"/>
</dbReference>
<comment type="catalytic activity">
    <reaction evidence="10">
        <text>S-adenosyl-L-methionine + H(+) = S-adenosyl 3-(methylsulfanyl)propylamine + CO2</text>
        <dbReference type="Rhea" id="RHEA:15981"/>
        <dbReference type="ChEBI" id="CHEBI:15378"/>
        <dbReference type="ChEBI" id="CHEBI:16526"/>
        <dbReference type="ChEBI" id="CHEBI:57443"/>
        <dbReference type="ChEBI" id="CHEBI:59789"/>
        <dbReference type="EC" id="4.1.1.50"/>
    </reaction>
</comment>
<comment type="function">
    <text evidence="10">Catalyzes the decarboxylation of S-adenosylmethionine to S-adenosylmethioninamine (dcAdoMet), the propylamine donor required for the synthesis of the polyamines spermine and spermidine from the diamine putrescine.</text>
</comment>
<evidence type="ECO:0000256" key="10">
    <source>
        <dbReference type="HAMAP-Rule" id="MF_00464"/>
    </source>
</evidence>
<feature type="active site" description="Schiff-base intermediate with substrate; via pyruvic acid" evidence="10">
    <location>
        <position position="50"/>
    </location>
</feature>
<dbReference type="EC" id="4.1.1.50" evidence="10"/>
<evidence type="ECO:0000313" key="11">
    <source>
        <dbReference type="EMBL" id="BBE42681.1"/>
    </source>
</evidence>
<accession>A0A4P2VEV4</accession>
<feature type="active site" description="Proton donor; for catalytic activity" evidence="10">
    <location>
        <position position="70"/>
    </location>
</feature>
<dbReference type="EMBL" id="AP018732">
    <property type="protein sequence ID" value="BBE42681.1"/>
    <property type="molecule type" value="Genomic_DNA"/>
</dbReference>
<gene>
    <name evidence="10" type="primary">speH</name>
    <name evidence="11" type="ORF">NAS2_1292</name>
</gene>
<evidence type="ECO:0000256" key="3">
    <source>
        <dbReference type="ARBA" id="ARBA00022813"/>
    </source>
</evidence>
<dbReference type="Pfam" id="PF02675">
    <property type="entry name" value="AdoMet_dc"/>
    <property type="match status" value="1"/>
</dbReference>
<feature type="chain" id="PRO_5023348783" description="S-adenosylmethionine decarboxylase alpha chain" evidence="10">
    <location>
        <begin position="50"/>
        <end position="109"/>
    </location>
</feature>
<comment type="subunit">
    <text evidence="10">Heterotetramer of two alpha and two beta chains arranged as a dimer of alpha/beta heterodimers.</text>
</comment>
<dbReference type="GO" id="GO:0004014">
    <property type="term" value="F:adenosylmethionine decarboxylase activity"/>
    <property type="evidence" value="ECO:0007669"/>
    <property type="project" value="UniProtKB-UniRule"/>
</dbReference>
<evidence type="ECO:0000256" key="5">
    <source>
        <dbReference type="ARBA" id="ARBA00023115"/>
    </source>
</evidence>
<dbReference type="UniPathway" id="UPA00331">
    <property type="reaction ID" value="UER00451"/>
</dbReference>
<dbReference type="GO" id="GO:0008295">
    <property type="term" value="P:spermidine biosynthetic process"/>
    <property type="evidence" value="ECO:0007669"/>
    <property type="project" value="UniProtKB-UniRule"/>
</dbReference>
<keyword evidence="2 10" id="KW-0210">Decarboxylase</keyword>
<feature type="chain" id="PRO_5023348784" description="S-adenosylmethionine decarboxylase beta chain" evidence="10">
    <location>
        <begin position="1"/>
        <end position="49"/>
    </location>
</feature>
<keyword evidence="3 10" id="KW-0068">Autocatalytic cleavage</keyword>
<feature type="modified residue" description="Pyruvic acid (Ser); by autocatalysis" evidence="10">
    <location>
        <position position="50"/>
    </location>
</feature>
<sequence length="109" mass="12316">MPQDVLRDKEFLRGLLLRAAEASGSTVVGDYFYKFENDMGVTGVVVVAESHLSIHTWPEYGYAAVDVFTCGTHTDPWRALEVLREELRPERVEVTEMTRGILEQLSLAE</sequence>
<dbReference type="SUPFAM" id="SSF56276">
    <property type="entry name" value="S-adenosylmethionine decarboxylase"/>
    <property type="match status" value="1"/>
</dbReference>
<dbReference type="PANTHER" id="PTHR33866:SF2">
    <property type="entry name" value="S-ADENOSYLMETHIONINE DECARBOXYLASE PROENZYME"/>
    <property type="match status" value="1"/>
</dbReference>
<dbReference type="KEGG" id="ccai:NAS2_1292"/>
<evidence type="ECO:0000256" key="6">
    <source>
        <dbReference type="ARBA" id="ARBA00023145"/>
    </source>
</evidence>
<dbReference type="Gene3D" id="3.30.360.110">
    <property type="entry name" value="S-adenosylmethionine decarboxylase domain"/>
    <property type="match status" value="1"/>
</dbReference>
<dbReference type="InterPro" id="IPR042286">
    <property type="entry name" value="AdoMetDC_C"/>
</dbReference>
<dbReference type="InterPro" id="IPR017716">
    <property type="entry name" value="S-AdoMet_deCOase_pro-enz"/>
</dbReference>
<evidence type="ECO:0000256" key="4">
    <source>
        <dbReference type="ARBA" id="ARBA00023066"/>
    </source>
</evidence>
<evidence type="ECO:0000313" key="12">
    <source>
        <dbReference type="Proteomes" id="UP000509448"/>
    </source>
</evidence>
<keyword evidence="6 10" id="KW-0865">Zymogen</keyword>
<keyword evidence="5 10" id="KW-0620">Polyamine biosynthesis</keyword>
<dbReference type="InterPro" id="IPR016067">
    <property type="entry name" value="S-AdoMet_deCO2ase_core"/>
</dbReference>
<dbReference type="GO" id="GO:0005829">
    <property type="term" value="C:cytosol"/>
    <property type="evidence" value="ECO:0007669"/>
    <property type="project" value="TreeGrafter"/>
</dbReference>
<feature type="site" description="Cleavage (non-hydrolytic); by autolysis" evidence="10">
    <location>
        <begin position="49"/>
        <end position="50"/>
    </location>
</feature>
<keyword evidence="1 10" id="KW-0949">S-adenosyl-L-methionine</keyword>
<dbReference type="HAMAP" id="MF_00464">
    <property type="entry name" value="AdoMetDC_1"/>
    <property type="match status" value="1"/>
</dbReference>
<evidence type="ECO:0000256" key="1">
    <source>
        <dbReference type="ARBA" id="ARBA00022691"/>
    </source>
</evidence>
<keyword evidence="8 10" id="KW-0704">Schiff base</keyword>
<dbReference type="InterPro" id="IPR003826">
    <property type="entry name" value="AdoMetDC_fam_prok"/>
</dbReference>
<dbReference type="PANTHER" id="PTHR33866">
    <property type="entry name" value="S-ADENOSYLMETHIONINE DECARBOXYLASE PROENZYME"/>
    <property type="match status" value="1"/>
</dbReference>
<keyword evidence="12" id="KW-1185">Reference proteome</keyword>
<keyword evidence="4 10" id="KW-0745">Spermidine biosynthesis</keyword>
<evidence type="ECO:0000256" key="2">
    <source>
        <dbReference type="ARBA" id="ARBA00022793"/>
    </source>
</evidence>
<comment type="pathway">
    <text evidence="10">Amine and polyamine biosynthesis; S-adenosylmethioninamine biosynthesis; S-adenosylmethioninamine from S-adenosyl-L-methionine: step 1/1.</text>
</comment>
<comment type="cofactor">
    <cofactor evidence="10">
        <name>pyruvate</name>
        <dbReference type="ChEBI" id="CHEBI:15361"/>
    </cofactor>
    <text evidence="10">Binds 1 pyruvoyl group covalently per subunit.</text>
</comment>
<keyword evidence="7 10" id="KW-0456">Lyase</keyword>